<sequence>MTYSIQNKNGSAPRITPRCVLQAAPAWRLPRLCPRQRRCACGGAKVRCAMEAALPRGATKRAGKAANGVQAKAGKCASRLNAFCAVRPAKGKDLGEGKPVDLDNRNIS</sequence>
<dbReference type="Proteomes" id="UP000887013">
    <property type="component" value="Unassembled WGS sequence"/>
</dbReference>
<name>A0A8X6MT37_NEPPI</name>
<reference evidence="1" key="1">
    <citation type="submission" date="2020-08" db="EMBL/GenBank/DDBJ databases">
        <title>Multicomponent nature underlies the extraordinary mechanical properties of spider dragline silk.</title>
        <authorList>
            <person name="Kono N."/>
            <person name="Nakamura H."/>
            <person name="Mori M."/>
            <person name="Yoshida Y."/>
            <person name="Ohtoshi R."/>
            <person name="Malay A.D."/>
            <person name="Moran D.A.P."/>
            <person name="Tomita M."/>
            <person name="Numata K."/>
            <person name="Arakawa K."/>
        </authorList>
    </citation>
    <scope>NUCLEOTIDE SEQUENCE</scope>
</reference>
<gene>
    <name evidence="1" type="ORF">NPIL_523051</name>
</gene>
<protein>
    <submittedName>
        <fullName evidence="1">Uncharacterized protein</fullName>
    </submittedName>
</protein>
<keyword evidence="2" id="KW-1185">Reference proteome</keyword>
<comment type="caution">
    <text evidence="1">The sequence shown here is derived from an EMBL/GenBank/DDBJ whole genome shotgun (WGS) entry which is preliminary data.</text>
</comment>
<dbReference type="AlphaFoldDB" id="A0A8X6MT37"/>
<organism evidence="1 2">
    <name type="scientific">Nephila pilipes</name>
    <name type="common">Giant wood spider</name>
    <name type="synonym">Nephila maculata</name>
    <dbReference type="NCBI Taxonomy" id="299642"/>
    <lineage>
        <taxon>Eukaryota</taxon>
        <taxon>Metazoa</taxon>
        <taxon>Ecdysozoa</taxon>
        <taxon>Arthropoda</taxon>
        <taxon>Chelicerata</taxon>
        <taxon>Arachnida</taxon>
        <taxon>Araneae</taxon>
        <taxon>Araneomorphae</taxon>
        <taxon>Entelegynae</taxon>
        <taxon>Araneoidea</taxon>
        <taxon>Nephilidae</taxon>
        <taxon>Nephila</taxon>
    </lineage>
</organism>
<evidence type="ECO:0000313" key="1">
    <source>
        <dbReference type="EMBL" id="GFS76564.1"/>
    </source>
</evidence>
<accession>A0A8X6MT37</accession>
<proteinExistence type="predicted"/>
<evidence type="ECO:0000313" key="2">
    <source>
        <dbReference type="Proteomes" id="UP000887013"/>
    </source>
</evidence>
<dbReference type="EMBL" id="BMAW01096808">
    <property type="protein sequence ID" value="GFS76564.1"/>
    <property type="molecule type" value="Genomic_DNA"/>
</dbReference>